<dbReference type="AlphaFoldDB" id="A0A328U2W3"/>
<keyword evidence="3" id="KW-1185">Reference proteome</keyword>
<proteinExistence type="predicted"/>
<keyword evidence="2" id="KW-0808">Transferase</keyword>
<dbReference type="InterPro" id="IPR016181">
    <property type="entry name" value="Acyl_CoA_acyltransferase"/>
</dbReference>
<dbReference type="OrthoDB" id="360261at2"/>
<dbReference type="InterPro" id="IPR000182">
    <property type="entry name" value="GNAT_dom"/>
</dbReference>
<evidence type="ECO:0000313" key="2">
    <source>
        <dbReference type="EMBL" id="RAP76123.1"/>
    </source>
</evidence>
<dbReference type="RefSeq" id="WP_112882347.1">
    <property type="nucleotide sequence ID" value="NZ_QLUW01000002.1"/>
</dbReference>
<organism evidence="2 3">
    <name type="scientific">Paenibacillus montanisoli</name>
    <dbReference type="NCBI Taxonomy" id="2081970"/>
    <lineage>
        <taxon>Bacteria</taxon>
        <taxon>Bacillati</taxon>
        <taxon>Bacillota</taxon>
        <taxon>Bacilli</taxon>
        <taxon>Bacillales</taxon>
        <taxon>Paenibacillaceae</taxon>
        <taxon>Paenibacillus</taxon>
    </lineage>
</organism>
<reference evidence="2 3" key="1">
    <citation type="submission" date="2018-06" db="EMBL/GenBank/DDBJ databases">
        <title>Paenibacillus montanisoli sp. nov., isolated from mountain area soil.</title>
        <authorList>
            <person name="Wu M."/>
        </authorList>
    </citation>
    <scope>NUCLEOTIDE SEQUENCE [LARGE SCALE GENOMIC DNA]</scope>
    <source>
        <strain evidence="2 3">RA17</strain>
    </source>
</reference>
<comment type="caution">
    <text evidence="2">The sequence shown here is derived from an EMBL/GenBank/DDBJ whole genome shotgun (WGS) entry which is preliminary data.</text>
</comment>
<evidence type="ECO:0000313" key="3">
    <source>
        <dbReference type="Proteomes" id="UP000249260"/>
    </source>
</evidence>
<dbReference type="EMBL" id="QLUW01000002">
    <property type="protein sequence ID" value="RAP76123.1"/>
    <property type="molecule type" value="Genomic_DNA"/>
</dbReference>
<dbReference type="GO" id="GO:0016747">
    <property type="term" value="F:acyltransferase activity, transferring groups other than amino-acyl groups"/>
    <property type="evidence" value="ECO:0007669"/>
    <property type="project" value="InterPro"/>
</dbReference>
<feature type="domain" description="N-acetyltransferase" evidence="1">
    <location>
        <begin position="10"/>
        <end position="153"/>
    </location>
</feature>
<dbReference type="Pfam" id="PF00583">
    <property type="entry name" value="Acetyltransf_1"/>
    <property type="match status" value="1"/>
</dbReference>
<sequence length="153" mass="18543">MRISRTRDFELLASLNKPIHDLHVSLYPEHFTEYSFEAMRDAFERFVQHENFIFLLVEDNDEPLGYAWIEMKNYSQGAFIKQRKSVFVHQLNIVEKQKRKGYGSHMMNYIYDFAKTEGIEMIELDYWANNEHAKKFYDKQGFVAFREYVYKKI</sequence>
<protein>
    <submittedName>
        <fullName evidence="2">GNAT family N-acetyltransferase</fullName>
    </submittedName>
</protein>
<dbReference type="Gene3D" id="3.40.630.30">
    <property type="match status" value="1"/>
</dbReference>
<accession>A0A328U2W3</accession>
<dbReference type="Proteomes" id="UP000249260">
    <property type="component" value="Unassembled WGS sequence"/>
</dbReference>
<dbReference type="SUPFAM" id="SSF55729">
    <property type="entry name" value="Acyl-CoA N-acyltransferases (Nat)"/>
    <property type="match status" value="1"/>
</dbReference>
<evidence type="ECO:0000259" key="1">
    <source>
        <dbReference type="PROSITE" id="PS51186"/>
    </source>
</evidence>
<dbReference type="CDD" id="cd04301">
    <property type="entry name" value="NAT_SF"/>
    <property type="match status" value="1"/>
</dbReference>
<name>A0A328U2W3_9BACL</name>
<dbReference type="PROSITE" id="PS51186">
    <property type="entry name" value="GNAT"/>
    <property type="match status" value="1"/>
</dbReference>
<gene>
    <name evidence="2" type="ORF">DL346_11945</name>
</gene>